<dbReference type="PROSITE" id="PS50110">
    <property type="entry name" value="RESPONSE_REGULATORY"/>
    <property type="match status" value="1"/>
</dbReference>
<organism evidence="3 4">
    <name type="scientific">Schaalia naturae</name>
    <dbReference type="NCBI Taxonomy" id="635203"/>
    <lineage>
        <taxon>Bacteria</taxon>
        <taxon>Bacillati</taxon>
        <taxon>Actinomycetota</taxon>
        <taxon>Actinomycetes</taxon>
        <taxon>Actinomycetales</taxon>
        <taxon>Actinomycetaceae</taxon>
        <taxon>Schaalia</taxon>
    </lineage>
</organism>
<dbReference type="Proteomes" id="UP001596527">
    <property type="component" value="Unassembled WGS sequence"/>
</dbReference>
<evidence type="ECO:0000259" key="2">
    <source>
        <dbReference type="PROSITE" id="PS50110"/>
    </source>
</evidence>
<dbReference type="EMBL" id="JBHTEF010000001">
    <property type="protein sequence ID" value="MFC7580296.1"/>
    <property type="molecule type" value="Genomic_DNA"/>
</dbReference>
<feature type="domain" description="Response regulatory" evidence="2">
    <location>
        <begin position="7"/>
        <end position="126"/>
    </location>
</feature>
<keyword evidence="1" id="KW-0597">Phosphoprotein</keyword>
<name>A0ABW2SKC3_9ACTO</name>
<feature type="modified residue" description="4-aspartylphosphate" evidence="1">
    <location>
        <position position="62"/>
    </location>
</feature>
<keyword evidence="4" id="KW-1185">Reference proteome</keyword>
<evidence type="ECO:0000313" key="4">
    <source>
        <dbReference type="Proteomes" id="UP001596527"/>
    </source>
</evidence>
<dbReference type="InterPro" id="IPR011006">
    <property type="entry name" value="CheY-like_superfamily"/>
</dbReference>
<gene>
    <name evidence="3" type="ORF">ACFQWG_03535</name>
</gene>
<protein>
    <recommendedName>
        <fullName evidence="2">Response regulatory domain-containing protein</fullName>
    </recommendedName>
</protein>
<evidence type="ECO:0000256" key="1">
    <source>
        <dbReference type="PROSITE-ProRule" id="PRU00169"/>
    </source>
</evidence>
<dbReference type="InterPro" id="IPR001789">
    <property type="entry name" value="Sig_transdc_resp-reg_receiver"/>
</dbReference>
<dbReference type="SUPFAM" id="SSF52172">
    <property type="entry name" value="CheY-like"/>
    <property type="match status" value="1"/>
</dbReference>
<sequence>MSDQTVDVLVFSDDVDTRKAVIGGVGLRPGKGLPTINWVEAATKPGVVEKVRGGDFALLILDGEATKEGGMSIARELSGILDSVPPVIILTARQQDDWLATWSGAAATVPEPLDPIVLQETVASVLAGDR</sequence>
<reference evidence="4" key="1">
    <citation type="journal article" date="2019" name="Int. J. Syst. Evol. Microbiol.">
        <title>The Global Catalogue of Microorganisms (GCM) 10K type strain sequencing project: providing services to taxonomists for standard genome sequencing and annotation.</title>
        <authorList>
            <consortium name="The Broad Institute Genomics Platform"/>
            <consortium name="The Broad Institute Genome Sequencing Center for Infectious Disease"/>
            <person name="Wu L."/>
            <person name="Ma J."/>
        </authorList>
    </citation>
    <scope>NUCLEOTIDE SEQUENCE [LARGE SCALE GENOMIC DNA]</scope>
    <source>
        <strain evidence="4">CCUG 56698</strain>
    </source>
</reference>
<comment type="caution">
    <text evidence="3">The sequence shown here is derived from an EMBL/GenBank/DDBJ whole genome shotgun (WGS) entry which is preliminary data.</text>
</comment>
<dbReference type="RefSeq" id="WP_380972172.1">
    <property type="nucleotide sequence ID" value="NZ_JBHTEF010000001.1"/>
</dbReference>
<proteinExistence type="predicted"/>
<dbReference type="Gene3D" id="3.40.50.2300">
    <property type="match status" value="1"/>
</dbReference>
<evidence type="ECO:0000313" key="3">
    <source>
        <dbReference type="EMBL" id="MFC7580296.1"/>
    </source>
</evidence>
<accession>A0ABW2SKC3</accession>